<name>A0A0K2GE04_NITMO</name>
<sequence length="91" mass="9857">MFLFLFLVTLIGGLLIAKKVFYWGGTVLDLGRLVMGPDAFSCRGVRADEEPMPDRGACGGPGRREHAGVACCVGPSRTCRNPRRGTFLGKR</sequence>
<organism evidence="1 2">
    <name type="scientific">Nitrospira moscoviensis</name>
    <dbReference type="NCBI Taxonomy" id="42253"/>
    <lineage>
        <taxon>Bacteria</taxon>
        <taxon>Pseudomonadati</taxon>
        <taxon>Nitrospirota</taxon>
        <taxon>Nitrospiria</taxon>
        <taxon>Nitrospirales</taxon>
        <taxon>Nitrospiraceae</taxon>
        <taxon>Nitrospira</taxon>
    </lineage>
</organism>
<dbReference type="Proteomes" id="UP000069205">
    <property type="component" value="Chromosome"/>
</dbReference>
<proteinExistence type="predicted"/>
<dbReference type="KEGG" id="nmv:NITMOv2_2769"/>
<dbReference type="AlphaFoldDB" id="A0A0K2GE04"/>
<dbReference type="EMBL" id="CP011801">
    <property type="protein sequence ID" value="ALA59178.1"/>
    <property type="molecule type" value="Genomic_DNA"/>
</dbReference>
<reference evidence="1 2" key="1">
    <citation type="journal article" date="2015" name="Proc. Natl. Acad. Sci. U.S.A.">
        <title>Expanded metabolic versatility of ubiquitous nitrite-oxidizing bacteria from the genus Nitrospira.</title>
        <authorList>
            <person name="Koch H."/>
            <person name="Lucker S."/>
            <person name="Albertsen M."/>
            <person name="Kitzinger K."/>
            <person name="Herbold C."/>
            <person name="Spieck E."/>
            <person name="Nielsen P.H."/>
            <person name="Wagner M."/>
            <person name="Daims H."/>
        </authorList>
    </citation>
    <scope>NUCLEOTIDE SEQUENCE [LARGE SCALE GENOMIC DNA]</scope>
    <source>
        <strain evidence="1 2">NSP M-1</strain>
    </source>
</reference>
<dbReference type="STRING" id="42253.NITMOv2_2769"/>
<protein>
    <submittedName>
        <fullName evidence="1">Uncharacterized protein</fullName>
    </submittedName>
</protein>
<keyword evidence="2" id="KW-1185">Reference proteome</keyword>
<evidence type="ECO:0000313" key="1">
    <source>
        <dbReference type="EMBL" id="ALA59178.1"/>
    </source>
</evidence>
<evidence type="ECO:0000313" key="2">
    <source>
        <dbReference type="Proteomes" id="UP000069205"/>
    </source>
</evidence>
<gene>
    <name evidence="1" type="ORF">NITMOv2_2769</name>
</gene>
<accession>A0A0K2GE04</accession>